<dbReference type="Pfam" id="PF00535">
    <property type="entry name" value="Glycos_transf_2"/>
    <property type="match status" value="1"/>
</dbReference>
<dbReference type="SUPFAM" id="SSF53448">
    <property type="entry name" value="Nucleotide-diphospho-sugar transferases"/>
    <property type="match status" value="1"/>
</dbReference>
<dbReference type="PANTHER" id="PTHR22916">
    <property type="entry name" value="GLYCOSYLTRANSFERASE"/>
    <property type="match status" value="1"/>
</dbReference>
<protein>
    <submittedName>
        <fullName evidence="4">Glycosyltransferase family 2 protein</fullName>
    </submittedName>
</protein>
<dbReference type="InterPro" id="IPR029044">
    <property type="entry name" value="Nucleotide-diphossugar_trans"/>
</dbReference>
<accession>A0A928BQL3</accession>
<dbReference type="EMBL" id="SUYD01000004">
    <property type="protein sequence ID" value="MBE6265545.1"/>
    <property type="molecule type" value="Genomic_DNA"/>
</dbReference>
<evidence type="ECO:0000256" key="2">
    <source>
        <dbReference type="ARBA" id="ARBA00022679"/>
    </source>
</evidence>
<gene>
    <name evidence="4" type="ORF">E7102_03595</name>
</gene>
<dbReference type="PANTHER" id="PTHR22916:SF51">
    <property type="entry name" value="GLYCOSYLTRANSFERASE EPSH-RELATED"/>
    <property type="match status" value="1"/>
</dbReference>
<dbReference type="InterPro" id="IPR001173">
    <property type="entry name" value="Glyco_trans_2-like"/>
</dbReference>
<dbReference type="Proteomes" id="UP000763088">
    <property type="component" value="Unassembled WGS sequence"/>
</dbReference>
<organism evidence="4 5">
    <name type="scientific">Xylanibacter ruminicola</name>
    <name type="common">Prevotella ruminicola</name>
    <dbReference type="NCBI Taxonomy" id="839"/>
    <lineage>
        <taxon>Bacteria</taxon>
        <taxon>Pseudomonadati</taxon>
        <taxon>Bacteroidota</taxon>
        <taxon>Bacteroidia</taxon>
        <taxon>Bacteroidales</taxon>
        <taxon>Prevotellaceae</taxon>
        <taxon>Xylanibacter</taxon>
    </lineage>
</organism>
<evidence type="ECO:0000313" key="4">
    <source>
        <dbReference type="EMBL" id="MBE6265545.1"/>
    </source>
</evidence>
<dbReference type="Gene3D" id="3.90.550.10">
    <property type="entry name" value="Spore Coat Polysaccharide Biosynthesis Protein SpsA, Chain A"/>
    <property type="match status" value="1"/>
</dbReference>
<evidence type="ECO:0000259" key="3">
    <source>
        <dbReference type="Pfam" id="PF00535"/>
    </source>
</evidence>
<evidence type="ECO:0000313" key="5">
    <source>
        <dbReference type="Proteomes" id="UP000763088"/>
    </source>
</evidence>
<proteinExistence type="predicted"/>
<sequence>MEQKVKVSILVPFYNVEKYVGRCVESLFTQTYKNIEYVFVNDCTPDKSMDVINEYISKYGVSELCKIIVHEENKGISVSRNDCLDNMTGDYFLFIDSDDYIDRDMVELLVEAALKDNADISGCGYIEEYADHSVECPQKYTNNHDEMMRAITLLTIKGVMWKLLVRSTIVTDHRDEVRFIPDRNMVDDYLFCCQLFYYAHRFAGVDRCMYHWIQYNPNNYTHTTVFAVESQAAAIRMVEEFYRGKGVFEVVENELNQRKFISKLPLLLDKNCLSVEKWRNLFPESNAVGSQLYFSVGNKILFRIASSPFYWILPLIYPFISRK</sequence>
<feature type="domain" description="Glycosyltransferase 2-like" evidence="3">
    <location>
        <begin position="8"/>
        <end position="127"/>
    </location>
</feature>
<dbReference type="GO" id="GO:0016758">
    <property type="term" value="F:hexosyltransferase activity"/>
    <property type="evidence" value="ECO:0007669"/>
    <property type="project" value="UniProtKB-ARBA"/>
</dbReference>
<keyword evidence="1" id="KW-0328">Glycosyltransferase</keyword>
<dbReference type="CDD" id="cd00761">
    <property type="entry name" value="Glyco_tranf_GTA_type"/>
    <property type="match status" value="1"/>
</dbReference>
<keyword evidence="2" id="KW-0808">Transferase</keyword>
<name>A0A928BQL3_XYLRU</name>
<dbReference type="AlphaFoldDB" id="A0A928BQL3"/>
<comment type="caution">
    <text evidence="4">The sequence shown here is derived from an EMBL/GenBank/DDBJ whole genome shotgun (WGS) entry which is preliminary data.</text>
</comment>
<reference evidence="4" key="1">
    <citation type="submission" date="2019-04" db="EMBL/GenBank/DDBJ databases">
        <title>Evolution of Biomass-Degrading Anaerobic Consortia Revealed by Metagenomics.</title>
        <authorList>
            <person name="Peng X."/>
        </authorList>
    </citation>
    <scope>NUCLEOTIDE SEQUENCE</scope>
    <source>
        <strain evidence="4">SIG141</strain>
    </source>
</reference>
<evidence type="ECO:0000256" key="1">
    <source>
        <dbReference type="ARBA" id="ARBA00022676"/>
    </source>
</evidence>